<organism evidence="1 2">
    <name type="scientific">Eucalyptus grandis</name>
    <name type="common">Flooded gum</name>
    <dbReference type="NCBI Taxonomy" id="71139"/>
    <lineage>
        <taxon>Eukaryota</taxon>
        <taxon>Viridiplantae</taxon>
        <taxon>Streptophyta</taxon>
        <taxon>Embryophyta</taxon>
        <taxon>Tracheophyta</taxon>
        <taxon>Spermatophyta</taxon>
        <taxon>Magnoliopsida</taxon>
        <taxon>eudicotyledons</taxon>
        <taxon>Gunneridae</taxon>
        <taxon>Pentapetalae</taxon>
        <taxon>rosids</taxon>
        <taxon>malvids</taxon>
        <taxon>Myrtales</taxon>
        <taxon>Myrtaceae</taxon>
        <taxon>Myrtoideae</taxon>
        <taxon>Eucalypteae</taxon>
        <taxon>Eucalyptus</taxon>
    </lineage>
</organism>
<protein>
    <submittedName>
        <fullName evidence="1">Uncharacterized protein</fullName>
    </submittedName>
</protein>
<accession>A0ACC3JCL2</accession>
<evidence type="ECO:0000313" key="2">
    <source>
        <dbReference type="Proteomes" id="UP000030711"/>
    </source>
</evidence>
<gene>
    <name evidence="1" type="ORF">EUGRSUZ_I00634</name>
</gene>
<sequence>MDDFNNFIHQYNTSSPDNGGLMTEEIATALGETNNKNSNLQNCLYPSLHPSYPPFTSQNSITSTTTTTTCSDSSSERSWTGHERPAKLLKASTCGSSSSSHLFSFSTSASMASNLQQQVYGNLQNPSATPKKEAVSQEYNMTFGSLSSGGVHPNNQNSSQNSSPKADLGIKRAYPVSRTPSSAQDHILAERKRREKLSQRFIALSAIVPGLKKMDKASVLGDAIKYLKQLQERVKSLEEQSKKKTMESAVFVKKYQLSNDDDGSSCDESSDGYSADQALPEIEARVADKDVLIRIHCENQKAIAARIFGEVEKLNLSIVQSNVVRFGSSTLDITIVAQMDDGFSLTVKEIVKNLRSSLLKFWFR</sequence>
<name>A0ACC3JCL2_EUCGR</name>
<proteinExistence type="predicted"/>
<reference evidence="1 2" key="1">
    <citation type="journal article" date="2014" name="Nature">
        <title>The genome of Eucalyptus grandis.</title>
        <authorList>
            <person name="Myburg A.A."/>
            <person name="Grattapaglia D."/>
            <person name="Tuskan G.A."/>
            <person name="Hellsten U."/>
            <person name="Hayes R.D."/>
            <person name="Grimwood J."/>
            <person name="Jenkins J."/>
            <person name="Lindquist E."/>
            <person name="Tice H."/>
            <person name="Bauer D."/>
            <person name="Goodstein D.M."/>
            <person name="Dubchak I."/>
            <person name="Poliakov A."/>
            <person name="Mizrachi E."/>
            <person name="Kullan A.R."/>
            <person name="Hussey S.G."/>
            <person name="Pinard D."/>
            <person name="van der Merwe K."/>
            <person name="Singh P."/>
            <person name="van Jaarsveld I."/>
            <person name="Silva-Junior O.B."/>
            <person name="Togawa R.C."/>
            <person name="Pappas M.R."/>
            <person name="Faria D.A."/>
            <person name="Sansaloni C.P."/>
            <person name="Petroli C.D."/>
            <person name="Yang X."/>
            <person name="Ranjan P."/>
            <person name="Tschaplinski T.J."/>
            <person name="Ye C.Y."/>
            <person name="Li T."/>
            <person name="Sterck L."/>
            <person name="Vanneste K."/>
            <person name="Murat F."/>
            <person name="Soler M."/>
            <person name="Clemente H.S."/>
            <person name="Saidi N."/>
            <person name="Cassan-Wang H."/>
            <person name="Dunand C."/>
            <person name="Hefer C.A."/>
            <person name="Bornberg-Bauer E."/>
            <person name="Kersting A.R."/>
            <person name="Vining K."/>
            <person name="Amarasinghe V."/>
            <person name="Ranik M."/>
            <person name="Naithani S."/>
            <person name="Elser J."/>
            <person name="Boyd A.E."/>
            <person name="Liston A."/>
            <person name="Spatafora J.W."/>
            <person name="Dharmwardhana P."/>
            <person name="Raja R."/>
            <person name="Sullivan C."/>
            <person name="Romanel E."/>
            <person name="Alves-Ferreira M."/>
            <person name="Kulheim C."/>
            <person name="Foley W."/>
            <person name="Carocha V."/>
            <person name="Paiva J."/>
            <person name="Kudrna D."/>
            <person name="Brommonschenkel S.H."/>
            <person name="Pasquali G."/>
            <person name="Byrne M."/>
            <person name="Rigault P."/>
            <person name="Tibbits J."/>
            <person name="Spokevicius A."/>
            <person name="Jones R.C."/>
            <person name="Steane D.A."/>
            <person name="Vaillancourt R.E."/>
            <person name="Potts B.M."/>
            <person name="Joubert F."/>
            <person name="Barry K."/>
            <person name="Pappas G.J."/>
            <person name="Strauss S.H."/>
            <person name="Jaiswal P."/>
            <person name="Grima-Pettenati J."/>
            <person name="Salse J."/>
            <person name="Van de Peer Y."/>
            <person name="Rokhsar D.S."/>
            <person name="Schmutz J."/>
        </authorList>
    </citation>
    <scope>NUCLEOTIDE SEQUENCE [LARGE SCALE GENOMIC DNA]</scope>
    <source>
        <strain evidence="2">cv. BRASUZ1</strain>
        <tissue evidence="1">Leaf extractions</tissue>
    </source>
</reference>
<evidence type="ECO:0000313" key="1">
    <source>
        <dbReference type="EMBL" id="KAK3411886.1"/>
    </source>
</evidence>
<comment type="caution">
    <text evidence="1">The sequence shown here is derived from an EMBL/GenBank/DDBJ whole genome shotgun (WGS) entry which is preliminary data.</text>
</comment>
<keyword evidence="2" id="KW-1185">Reference proteome</keyword>
<dbReference type="EMBL" id="CM064443">
    <property type="protein sequence ID" value="KAK3411886.1"/>
    <property type="molecule type" value="Genomic_DNA"/>
</dbReference>
<dbReference type="Proteomes" id="UP000030711">
    <property type="component" value="Chromosome 9"/>
</dbReference>